<gene>
    <name evidence="2" type="ORF">SSLN_LOCUS1878</name>
</gene>
<dbReference type="Proteomes" id="UP000275846">
    <property type="component" value="Unassembled WGS sequence"/>
</dbReference>
<sequence length="165" mass="18038">MPRSTEPRISVSDNLKPTWLGRDPGAPSPGLSIPRSPSEVPTRFQNSIVDSATSTSSAQLRTQSPTKAALLNGNGSTTPSPNLGSDEHSALRESTKRGASPPLRIPSSSHQRCTSDKWQERTQCNGFSPPAPLNSEFIIPSKRQRLLFRHSYPDPVIHDFQARDL</sequence>
<name>A0A3P7C8N6_SCHSO</name>
<evidence type="ECO:0000313" key="3">
    <source>
        <dbReference type="Proteomes" id="UP000275846"/>
    </source>
</evidence>
<accession>A0A3P7C8N6</accession>
<organism evidence="2 3">
    <name type="scientific">Schistocephalus solidus</name>
    <name type="common">Tapeworm</name>
    <dbReference type="NCBI Taxonomy" id="70667"/>
    <lineage>
        <taxon>Eukaryota</taxon>
        <taxon>Metazoa</taxon>
        <taxon>Spiralia</taxon>
        <taxon>Lophotrochozoa</taxon>
        <taxon>Platyhelminthes</taxon>
        <taxon>Cestoda</taxon>
        <taxon>Eucestoda</taxon>
        <taxon>Diphyllobothriidea</taxon>
        <taxon>Diphyllobothriidae</taxon>
        <taxon>Schistocephalus</taxon>
    </lineage>
</organism>
<reference evidence="2 3" key="1">
    <citation type="submission" date="2018-11" db="EMBL/GenBank/DDBJ databases">
        <authorList>
            <consortium name="Pathogen Informatics"/>
        </authorList>
    </citation>
    <scope>NUCLEOTIDE SEQUENCE [LARGE SCALE GENOMIC DNA]</scope>
    <source>
        <strain evidence="2 3">NST_G2</strain>
    </source>
</reference>
<feature type="compositionally biased region" description="Basic and acidic residues" evidence="1">
    <location>
        <begin position="85"/>
        <end position="96"/>
    </location>
</feature>
<feature type="region of interest" description="Disordered" evidence="1">
    <location>
        <begin position="1"/>
        <end position="135"/>
    </location>
</feature>
<evidence type="ECO:0000256" key="1">
    <source>
        <dbReference type="SAM" id="MobiDB-lite"/>
    </source>
</evidence>
<protein>
    <submittedName>
        <fullName evidence="2">Uncharacterized protein</fullName>
    </submittedName>
</protein>
<feature type="compositionally biased region" description="Polar residues" evidence="1">
    <location>
        <begin position="73"/>
        <end position="83"/>
    </location>
</feature>
<dbReference type="EMBL" id="UYSU01008685">
    <property type="protein sequence ID" value="VDL88263.1"/>
    <property type="molecule type" value="Genomic_DNA"/>
</dbReference>
<evidence type="ECO:0000313" key="2">
    <source>
        <dbReference type="EMBL" id="VDL88263.1"/>
    </source>
</evidence>
<keyword evidence="3" id="KW-1185">Reference proteome</keyword>
<dbReference type="AlphaFoldDB" id="A0A3P7C8N6"/>
<proteinExistence type="predicted"/>
<feature type="compositionally biased region" description="Polar residues" evidence="1">
    <location>
        <begin position="43"/>
        <end position="66"/>
    </location>
</feature>